<evidence type="ECO:0000256" key="3">
    <source>
        <dbReference type="ARBA" id="ARBA00022538"/>
    </source>
</evidence>
<keyword evidence="9" id="KW-0406">Ion transport</keyword>
<dbReference type="eggNOG" id="KOG0498">
    <property type="taxonomic scope" value="Eukaryota"/>
</dbReference>
<evidence type="ECO:0000256" key="13">
    <source>
        <dbReference type="SAM" id="MobiDB-lite"/>
    </source>
</evidence>
<evidence type="ECO:0000256" key="6">
    <source>
        <dbReference type="ARBA" id="ARBA00022882"/>
    </source>
</evidence>
<feature type="domain" description="Cyclic nucleotide-binding" evidence="15">
    <location>
        <begin position="498"/>
        <end position="600"/>
    </location>
</feature>
<keyword evidence="10 14" id="KW-0472">Membrane</keyword>
<keyword evidence="2" id="KW-0813">Transport</keyword>
<dbReference type="InterPro" id="IPR000595">
    <property type="entry name" value="cNMP-bd_dom"/>
</dbReference>
<evidence type="ECO:0000256" key="10">
    <source>
        <dbReference type="ARBA" id="ARBA00023136"/>
    </source>
</evidence>
<keyword evidence="8 14" id="KW-1133">Transmembrane helix</keyword>
<keyword evidence="6" id="KW-0851">Voltage-gated channel</keyword>
<dbReference type="Pfam" id="PF00520">
    <property type="entry name" value="Ion_trans"/>
    <property type="match status" value="1"/>
</dbReference>
<dbReference type="OrthoDB" id="417811at2759"/>
<feature type="transmembrane region" description="Helical" evidence="14">
    <location>
        <begin position="363"/>
        <end position="383"/>
    </location>
</feature>
<dbReference type="CDD" id="cd00038">
    <property type="entry name" value="CAP_ED"/>
    <property type="match status" value="1"/>
</dbReference>
<evidence type="ECO:0000256" key="7">
    <source>
        <dbReference type="ARBA" id="ARBA00022958"/>
    </source>
</evidence>
<dbReference type="PROSITE" id="PS50042">
    <property type="entry name" value="CNMP_BINDING_3"/>
    <property type="match status" value="1"/>
</dbReference>
<keyword evidence="12" id="KW-0175">Coiled coil</keyword>
<dbReference type="Gene3D" id="2.60.120.10">
    <property type="entry name" value="Jelly Rolls"/>
    <property type="match status" value="1"/>
</dbReference>
<evidence type="ECO:0000256" key="9">
    <source>
        <dbReference type="ARBA" id="ARBA00023065"/>
    </source>
</evidence>
<dbReference type="PANTHER" id="PTHR10217:SF435">
    <property type="entry name" value="POTASSIUM VOLTAGE-GATED CHANNEL PROTEIN EAG"/>
    <property type="match status" value="1"/>
</dbReference>
<dbReference type="InterPro" id="IPR014710">
    <property type="entry name" value="RmlC-like_jellyroll"/>
</dbReference>
<evidence type="ECO:0000256" key="1">
    <source>
        <dbReference type="ARBA" id="ARBA00004141"/>
    </source>
</evidence>
<dbReference type="PRINTS" id="PR01463">
    <property type="entry name" value="EAGCHANLFMLY"/>
</dbReference>
<feature type="coiled-coil region" evidence="12">
    <location>
        <begin position="689"/>
        <end position="716"/>
    </location>
</feature>
<dbReference type="GO" id="GO:0005249">
    <property type="term" value="F:voltage-gated potassium channel activity"/>
    <property type="evidence" value="ECO:0007669"/>
    <property type="project" value="InterPro"/>
</dbReference>
<dbReference type="Gene3D" id="1.10.287.70">
    <property type="match status" value="1"/>
</dbReference>
<dbReference type="AlphaFoldDB" id="I7MD27"/>
<keyword evidence="11" id="KW-0407">Ion channel</keyword>
<gene>
    <name evidence="16" type="ORF">TTHERM_00471550</name>
</gene>
<dbReference type="GO" id="GO:0034702">
    <property type="term" value="C:monoatomic ion channel complex"/>
    <property type="evidence" value="ECO:0007669"/>
    <property type="project" value="UniProtKB-KW"/>
</dbReference>
<feature type="compositionally biased region" description="Polar residues" evidence="13">
    <location>
        <begin position="1"/>
        <end position="17"/>
    </location>
</feature>
<dbReference type="InParanoid" id="I7MD27"/>
<keyword evidence="5" id="KW-0631">Potassium channel</keyword>
<evidence type="ECO:0000256" key="2">
    <source>
        <dbReference type="ARBA" id="ARBA00022448"/>
    </source>
</evidence>
<keyword evidence="17" id="KW-1185">Reference proteome</keyword>
<dbReference type="PANTHER" id="PTHR10217">
    <property type="entry name" value="VOLTAGE AND LIGAND GATED POTASSIUM CHANNEL"/>
    <property type="match status" value="1"/>
</dbReference>
<accession>I7MD27</accession>
<evidence type="ECO:0000313" key="17">
    <source>
        <dbReference type="Proteomes" id="UP000009168"/>
    </source>
</evidence>
<evidence type="ECO:0000256" key="5">
    <source>
        <dbReference type="ARBA" id="ARBA00022826"/>
    </source>
</evidence>
<proteinExistence type="predicted"/>
<dbReference type="GO" id="GO:0005886">
    <property type="term" value="C:plasma membrane"/>
    <property type="evidence" value="ECO:0007669"/>
    <property type="project" value="TreeGrafter"/>
</dbReference>
<name>I7MD27_TETTS</name>
<dbReference type="Proteomes" id="UP000009168">
    <property type="component" value="Unassembled WGS sequence"/>
</dbReference>
<evidence type="ECO:0000256" key="14">
    <source>
        <dbReference type="SAM" id="Phobius"/>
    </source>
</evidence>
<dbReference type="SUPFAM" id="SSF81324">
    <property type="entry name" value="Voltage-gated potassium channels"/>
    <property type="match status" value="1"/>
</dbReference>
<sequence length="717" mass="85247">MIELNPQTKLSQFQENTQQDDKLSIKQQQYSNNQVFESQKQINKSHNDRFSQQQINIQYKEPLTNKKTIISSTVVDKKQIKQFLGKVVNYNQGMSSYSSFRPNKESQDFIQSKTCKQKFMIFMKKYIIIKPTSIFRIIWDFLSIIAILFSCFYNAYKISFDSSKNTDLTWYEILVESFFITDIILNFFSAYYNPEEDEVVYDLKLIAIRYTTKGYFILDFISTFPWQVIDKNITVVKLLRMLRLPRFLKLIKEDRFINVVNTILRYSDTSDKVKTQFIFRYIYRNIQFILTGLSLAYFVSCLWYYMLISVDYEDLEGKNFITEYGIQYMPDWKKAVTNCYFVLTTFATVGFGDLTPQTNNERIFVIVMMICGIAFFSFIMNNFNDVLTNYWKKLGYVDRKIEIEEWILSLSNYTERSIDKKLVNQIQNHFDYFYRNSRLSVISQRDKYFQLMPQDLKREMIKHLFQDIFYTKFRSLFLLNGKFECSDYGFYIDTAFQLIPMKYSQGDIICKQGDKFSEVYLVQQGEIEATFTLDDIKVSRFFSQGFYFGAVNILSNNLCAVDFKASKNVKLLVWSRNNFLETINRYKEMKEHIISVCFQSFKTMKNSMLQALVQQVKVKKGINISEDAAQKIFRNMLKFVYSQKRKQQYIQEQGAAFATQATIGYDLMDVEKRFNKVNNCINEIDPTIEEKKQQKKQNLENQQQQLKSLIRTLDRQN</sequence>
<evidence type="ECO:0000256" key="4">
    <source>
        <dbReference type="ARBA" id="ARBA00022692"/>
    </source>
</evidence>
<feature type="region of interest" description="Disordered" evidence="13">
    <location>
        <begin position="1"/>
        <end position="22"/>
    </location>
</feature>
<evidence type="ECO:0000313" key="16">
    <source>
        <dbReference type="EMBL" id="EAR85378.1"/>
    </source>
</evidence>
<organism evidence="16 17">
    <name type="scientific">Tetrahymena thermophila (strain SB210)</name>
    <dbReference type="NCBI Taxonomy" id="312017"/>
    <lineage>
        <taxon>Eukaryota</taxon>
        <taxon>Sar</taxon>
        <taxon>Alveolata</taxon>
        <taxon>Ciliophora</taxon>
        <taxon>Intramacronucleata</taxon>
        <taxon>Oligohymenophorea</taxon>
        <taxon>Hymenostomatida</taxon>
        <taxon>Tetrahymenina</taxon>
        <taxon>Tetrahymenidae</taxon>
        <taxon>Tetrahymena</taxon>
    </lineage>
</organism>
<dbReference type="EMBL" id="GG662622">
    <property type="protein sequence ID" value="EAR85378.1"/>
    <property type="molecule type" value="Genomic_DNA"/>
</dbReference>
<dbReference type="KEGG" id="tet:TTHERM_00471550"/>
<dbReference type="SUPFAM" id="SSF51206">
    <property type="entry name" value="cAMP-binding domain-like"/>
    <property type="match status" value="1"/>
</dbReference>
<dbReference type="InterPro" id="IPR050818">
    <property type="entry name" value="KCNH_animal-type"/>
</dbReference>
<comment type="subcellular location">
    <subcellularLocation>
        <location evidence="1">Membrane</location>
        <topology evidence="1">Multi-pass membrane protein</topology>
    </subcellularLocation>
</comment>
<evidence type="ECO:0000256" key="8">
    <source>
        <dbReference type="ARBA" id="ARBA00022989"/>
    </source>
</evidence>
<protein>
    <submittedName>
        <fullName evidence="16">Cation channel family protein</fullName>
    </submittedName>
</protein>
<evidence type="ECO:0000256" key="11">
    <source>
        <dbReference type="ARBA" id="ARBA00023303"/>
    </source>
</evidence>
<dbReference type="InterPro" id="IPR005821">
    <property type="entry name" value="Ion_trans_dom"/>
</dbReference>
<keyword evidence="4 14" id="KW-0812">Transmembrane</keyword>
<dbReference type="Pfam" id="PF00027">
    <property type="entry name" value="cNMP_binding"/>
    <property type="match status" value="1"/>
</dbReference>
<dbReference type="GeneID" id="7832239"/>
<reference evidence="17" key="1">
    <citation type="journal article" date="2006" name="PLoS Biol.">
        <title>Macronuclear genome sequence of the ciliate Tetrahymena thermophila, a model eukaryote.</title>
        <authorList>
            <person name="Eisen J.A."/>
            <person name="Coyne R.S."/>
            <person name="Wu M."/>
            <person name="Wu D."/>
            <person name="Thiagarajan M."/>
            <person name="Wortman J.R."/>
            <person name="Badger J.H."/>
            <person name="Ren Q."/>
            <person name="Amedeo P."/>
            <person name="Jones K.M."/>
            <person name="Tallon L.J."/>
            <person name="Delcher A.L."/>
            <person name="Salzberg S.L."/>
            <person name="Silva J.C."/>
            <person name="Haas B.J."/>
            <person name="Majoros W.H."/>
            <person name="Farzad M."/>
            <person name="Carlton J.M."/>
            <person name="Smith R.K. Jr."/>
            <person name="Garg J."/>
            <person name="Pearlman R.E."/>
            <person name="Karrer K.M."/>
            <person name="Sun L."/>
            <person name="Manning G."/>
            <person name="Elde N.C."/>
            <person name="Turkewitz A.P."/>
            <person name="Asai D.J."/>
            <person name="Wilkes D.E."/>
            <person name="Wang Y."/>
            <person name="Cai H."/>
            <person name="Collins K."/>
            <person name="Stewart B.A."/>
            <person name="Lee S.R."/>
            <person name="Wilamowska K."/>
            <person name="Weinberg Z."/>
            <person name="Ruzzo W.L."/>
            <person name="Wloga D."/>
            <person name="Gaertig J."/>
            <person name="Frankel J."/>
            <person name="Tsao C.-C."/>
            <person name="Gorovsky M.A."/>
            <person name="Keeling P.J."/>
            <person name="Waller R.F."/>
            <person name="Patron N.J."/>
            <person name="Cherry J.M."/>
            <person name="Stover N.A."/>
            <person name="Krieger C.J."/>
            <person name="del Toro C."/>
            <person name="Ryder H.F."/>
            <person name="Williamson S.C."/>
            <person name="Barbeau R.A."/>
            <person name="Hamilton E.P."/>
            <person name="Orias E."/>
        </authorList>
    </citation>
    <scope>NUCLEOTIDE SEQUENCE [LARGE SCALE GENOMIC DNA]</scope>
    <source>
        <strain evidence="17">SB210</strain>
    </source>
</reference>
<dbReference type="HOGENOM" id="CLU_385670_0_0_1"/>
<dbReference type="InterPro" id="IPR003938">
    <property type="entry name" value="K_chnl_volt-dep_EAG/ELK/ERG"/>
</dbReference>
<feature type="transmembrane region" description="Helical" evidence="14">
    <location>
        <begin position="168"/>
        <end position="188"/>
    </location>
</feature>
<dbReference type="GO" id="GO:0042391">
    <property type="term" value="P:regulation of membrane potential"/>
    <property type="evidence" value="ECO:0007669"/>
    <property type="project" value="TreeGrafter"/>
</dbReference>
<keyword evidence="7" id="KW-0630">Potassium</keyword>
<feature type="transmembrane region" description="Helical" evidence="14">
    <location>
        <begin position="288"/>
        <end position="306"/>
    </location>
</feature>
<dbReference type="InterPro" id="IPR018490">
    <property type="entry name" value="cNMP-bd_dom_sf"/>
</dbReference>
<dbReference type="RefSeq" id="XP_001033041.1">
    <property type="nucleotide sequence ID" value="XM_001033041.3"/>
</dbReference>
<feature type="transmembrane region" description="Helical" evidence="14">
    <location>
        <begin position="133"/>
        <end position="156"/>
    </location>
</feature>
<keyword evidence="3" id="KW-0633">Potassium transport</keyword>
<evidence type="ECO:0000256" key="12">
    <source>
        <dbReference type="SAM" id="Coils"/>
    </source>
</evidence>
<evidence type="ECO:0000259" key="15">
    <source>
        <dbReference type="PROSITE" id="PS50042"/>
    </source>
</evidence>